<feature type="chain" id="PRO_5001852841" description="Secreted protein" evidence="2">
    <location>
        <begin position="23"/>
        <end position="550"/>
    </location>
</feature>
<dbReference type="HOGENOM" id="CLU_495144_0_0_6"/>
<gene>
    <name evidence="3" type="ORF">THII_0343</name>
</gene>
<evidence type="ECO:0008006" key="5">
    <source>
        <dbReference type="Google" id="ProtNLM"/>
    </source>
</evidence>
<organism evidence="3 4">
    <name type="scientific">Thioploca ingrica</name>
    <dbReference type="NCBI Taxonomy" id="40754"/>
    <lineage>
        <taxon>Bacteria</taxon>
        <taxon>Pseudomonadati</taxon>
        <taxon>Pseudomonadota</taxon>
        <taxon>Gammaproteobacteria</taxon>
        <taxon>Thiotrichales</taxon>
        <taxon>Thiotrichaceae</taxon>
        <taxon>Thioploca</taxon>
    </lineage>
</organism>
<keyword evidence="4" id="KW-1185">Reference proteome</keyword>
<reference evidence="3" key="1">
    <citation type="journal article" date="2014" name="ISME J.">
        <title>Ecophysiology of Thioploca ingrica as revealed by the complete genome sequence supplemented with proteomic evidence.</title>
        <authorList>
            <person name="Kojima H."/>
            <person name="Ogura Y."/>
            <person name="Yamamoto N."/>
            <person name="Togashi T."/>
            <person name="Mori H."/>
            <person name="Watanabe T."/>
            <person name="Nemoto F."/>
            <person name="Kurokawa K."/>
            <person name="Hayashi T."/>
            <person name="Fukui M."/>
        </authorList>
    </citation>
    <scope>NUCLEOTIDE SEQUENCE [LARGE SCALE GENOMIC DNA]</scope>
</reference>
<evidence type="ECO:0000256" key="1">
    <source>
        <dbReference type="SAM" id="MobiDB-lite"/>
    </source>
</evidence>
<dbReference type="KEGG" id="tig:THII_0343"/>
<name>A0A090AII7_9GAMM</name>
<feature type="region of interest" description="Disordered" evidence="1">
    <location>
        <begin position="336"/>
        <end position="355"/>
    </location>
</feature>
<evidence type="ECO:0000256" key="2">
    <source>
        <dbReference type="SAM" id="SignalP"/>
    </source>
</evidence>
<dbReference type="OrthoDB" id="252653at2"/>
<sequence>MIRVLLFFLAGLFSLISPVASCNVLTVWIGDKEIRDNDDNDLNKDDHIIEVRFGSGIYIDDPQGPSINGHNVRGIIAEYFSPPDYAILFLRSFLVERDSPNGNTLDVRVKSSDFEPIGPWAKAQLSGSFWSVFPFWNEKVSMLGYNNIQSIGTELKADASLPKDGKSFNLANIVEDGSPTSLGMRLVFDVPNKKEKGDAVFLNLPRVMAARTQEIVEEAIIPILPIGRGGGNLVGGNCRDNVSINSPPDCLVSLLCREWIPPCCSASLSITSFQLTNFGQGACDVQVTASTHEFSGRAKYAKATLNGHFGHRDNIVDRIEVTEAIAVGGGSIVPPHSLKAEGKTGNGRTNFHKKTPEVKLTPNSSVKITMALDMSLSGNSEIIHLPGSADADIWGDLLANLNSFEATILSEGVHLVWVSDTEGDNAGFRVWRGIDDENNEEYQGISTLGEFPNNKLTAIPVANGLSKLIAAKGNEREKTTYSYVDISAQKKNVTFYYLLEDVDTNGQRTLHCSNIQAVTIGQGPAIDLEKAENYCRSQCDENAGNMIICK</sequence>
<feature type="signal peptide" evidence="2">
    <location>
        <begin position="1"/>
        <end position="22"/>
    </location>
</feature>
<keyword evidence="2" id="KW-0732">Signal</keyword>
<dbReference type="Proteomes" id="UP000031623">
    <property type="component" value="Chromosome"/>
</dbReference>
<evidence type="ECO:0000313" key="4">
    <source>
        <dbReference type="Proteomes" id="UP000031623"/>
    </source>
</evidence>
<evidence type="ECO:0000313" key="3">
    <source>
        <dbReference type="EMBL" id="BAP54640.1"/>
    </source>
</evidence>
<proteinExistence type="predicted"/>
<dbReference type="EMBL" id="AP014633">
    <property type="protein sequence ID" value="BAP54640.1"/>
    <property type="molecule type" value="Genomic_DNA"/>
</dbReference>
<protein>
    <recommendedName>
        <fullName evidence="5">Secreted protein</fullName>
    </recommendedName>
</protein>
<accession>A0A090AII7</accession>
<dbReference type="AlphaFoldDB" id="A0A090AII7"/>